<protein>
    <submittedName>
        <fullName evidence="1">Uncharacterized protein</fullName>
    </submittedName>
</protein>
<evidence type="ECO:0000313" key="1">
    <source>
        <dbReference type="EMBL" id="KAK7299844.1"/>
    </source>
</evidence>
<keyword evidence="2" id="KW-1185">Reference proteome</keyword>
<evidence type="ECO:0000313" key="2">
    <source>
        <dbReference type="Proteomes" id="UP001359559"/>
    </source>
</evidence>
<sequence>MFQKFQYEMELGFFFVAMRLELTLHNHSFHGPGSGIQGVCANLIVVLMEKFWCPYLRILFLQRNIVSLK</sequence>
<dbReference type="EMBL" id="JAYKXN010000003">
    <property type="protein sequence ID" value="KAK7299844.1"/>
    <property type="molecule type" value="Genomic_DNA"/>
</dbReference>
<dbReference type="Proteomes" id="UP001359559">
    <property type="component" value="Unassembled WGS sequence"/>
</dbReference>
<dbReference type="AlphaFoldDB" id="A0AAN9JM42"/>
<name>A0AAN9JM42_CLITE</name>
<proteinExistence type="predicted"/>
<comment type="caution">
    <text evidence="1">The sequence shown here is derived from an EMBL/GenBank/DDBJ whole genome shotgun (WGS) entry which is preliminary data.</text>
</comment>
<accession>A0AAN9JM42</accession>
<gene>
    <name evidence="1" type="ORF">RJT34_10672</name>
</gene>
<organism evidence="1 2">
    <name type="scientific">Clitoria ternatea</name>
    <name type="common">Butterfly pea</name>
    <dbReference type="NCBI Taxonomy" id="43366"/>
    <lineage>
        <taxon>Eukaryota</taxon>
        <taxon>Viridiplantae</taxon>
        <taxon>Streptophyta</taxon>
        <taxon>Embryophyta</taxon>
        <taxon>Tracheophyta</taxon>
        <taxon>Spermatophyta</taxon>
        <taxon>Magnoliopsida</taxon>
        <taxon>eudicotyledons</taxon>
        <taxon>Gunneridae</taxon>
        <taxon>Pentapetalae</taxon>
        <taxon>rosids</taxon>
        <taxon>fabids</taxon>
        <taxon>Fabales</taxon>
        <taxon>Fabaceae</taxon>
        <taxon>Papilionoideae</taxon>
        <taxon>50 kb inversion clade</taxon>
        <taxon>NPAAA clade</taxon>
        <taxon>indigoferoid/millettioid clade</taxon>
        <taxon>Phaseoleae</taxon>
        <taxon>Clitoria</taxon>
    </lineage>
</organism>
<reference evidence="1 2" key="1">
    <citation type="submission" date="2024-01" db="EMBL/GenBank/DDBJ databases">
        <title>The genomes of 5 underutilized Papilionoideae crops provide insights into root nodulation and disease resistance.</title>
        <authorList>
            <person name="Yuan L."/>
        </authorList>
    </citation>
    <scope>NUCLEOTIDE SEQUENCE [LARGE SCALE GENOMIC DNA]</scope>
    <source>
        <strain evidence="1">LY-2023</strain>
        <tissue evidence="1">Leaf</tissue>
    </source>
</reference>